<sequence>MKFNNRNVHLGSNVHIGKNVRIGDNTTIYDNVIVGDNSIIANDCVIGEPQHAYYSQEDYTNPETVIGADSFIRSHAIIYAGCTFGKGLNTGHRITVREGAVFGTNCLISTLVDIQGNATFGNYCRLYSNVHICEFSKLGNHVFVYPYTIFTNDSRPPSNNYVGPTVGDYTIIAVHSVLLPGVNIGSNCLIGANSVVSRDVPGFSFAVGSPAKVTRDIREIGSKEKEGSQYPWMYNFERGMPWQGVGFDAWSKQQINSNAS</sequence>
<keyword evidence="2" id="KW-0808">Transferase</keyword>
<comment type="caution">
    <text evidence="2">The sequence shown here is derived from an EMBL/GenBank/DDBJ whole genome shotgun (WGS) entry which is preliminary data.</text>
</comment>
<evidence type="ECO:0000256" key="1">
    <source>
        <dbReference type="ARBA" id="ARBA00007274"/>
    </source>
</evidence>
<dbReference type="GO" id="GO:0016740">
    <property type="term" value="F:transferase activity"/>
    <property type="evidence" value="ECO:0007669"/>
    <property type="project" value="UniProtKB-KW"/>
</dbReference>
<evidence type="ECO:0000313" key="3">
    <source>
        <dbReference type="Proteomes" id="UP000637774"/>
    </source>
</evidence>
<accession>A0ABQ2A159</accession>
<protein>
    <submittedName>
        <fullName evidence="2">Transferase</fullName>
    </submittedName>
</protein>
<evidence type="ECO:0000313" key="2">
    <source>
        <dbReference type="EMBL" id="GGH84175.1"/>
    </source>
</evidence>
<reference evidence="3" key="1">
    <citation type="journal article" date="2019" name="Int. J. Syst. Evol. Microbiol.">
        <title>The Global Catalogue of Microorganisms (GCM) 10K type strain sequencing project: providing services to taxonomists for standard genome sequencing and annotation.</title>
        <authorList>
            <consortium name="The Broad Institute Genomics Platform"/>
            <consortium name="The Broad Institute Genome Sequencing Center for Infectious Disease"/>
            <person name="Wu L."/>
            <person name="Ma J."/>
        </authorList>
    </citation>
    <scope>NUCLEOTIDE SEQUENCE [LARGE SCALE GENOMIC DNA]</scope>
    <source>
        <strain evidence="3">CGMCC 1.14966</strain>
    </source>
</reference>
<name>A0ABQ2A159_9BACT</name>
<dbReference type="Pfam" id="PF00132">
    <property type="entry name" value="Hexapep"/>
    <property type="match status" value="2"/>
</dbReference>
<dbReference type="PANTHER" id="PTHR43300:SF4">
    <property type="entry name" value="ACYL-[ACYL-CARRIER-PROTEIN]--UDP-N-ACETYLGLUCOSAMINE O-ACYLTRANSFERASE"/>
    <property type="match status" value="1"/>
</dbReference>
<dbReference type="InterPro" id="IPR050179">
    <property type="entry name" value="Trans_hexapeptide_repeat"/>
</dbReference>
<dbReference type="CDD" id="cd03358">
    <property type="entry name" value="LbH_WxcM_N_like"/>
    <property type="match status" value="1"/>
</dbReference>
<dbReference type="Gene3D" id="2.160.10.10">
    <property type="entry name" value="Hexapeptide repeat proteins"/>
    <property type="match status" value="1"/>
</dbReference>
<dbReference type="InterPro" id="IPR001451">
    <property type="entry name" value="Hexapep"/>
</dbReference>
<dbReference type="EMBL" id="BMGY01000011">
    <property type="protein sequence ID" value="GGH84175.1"/>
    <property type="molecule type" value="Genomic_DNA"/>
</dbReference>
<comment type="similarity">
    <text evidence="1">Belongs to the transferase hexapeptide repeat family.</text>
</comment>
<gene>
    <name evidence="2" type="ORF">GCM10011495_15480</name>
</gene>
<keyword evidence="3" id="KW-1185">Reference proteome</keyword>
<dbReference type="PANTHER" id="PTHR43300">
    <property type="entry name" value="ACETYLTRANSFERASE"/>
    <property type="match status" value="1"/>
</dbReference>
<dbReference type="InterPro" id="IPR011004">
    <property type="entry name" value="Trimer_LpxA-like_sf"/>
</dbReference>
<organism evidence="2 3">
    <name type="scientific">Hymenobacter frigidus</name>
    <dbReference type="NCBI Taxonomy" id="1524095"/>
    <lineage>
        <taxon>Bacteria</taxon>
        <taxon>Pseudomonadati</taxon>
        <taxon>Bacteroidota</taxon>
        <taxon>Cytophagia</taxon>
        <taxon>Cytophagales</taxon>
        <taxon>Hymenobacteraceae</taxon>
        <taxon>Hymenobacter</taxon>
    </lineage>
</organism>
<proteinExistence type="inferred from homology"/>
<dbReference type="RefSeq" id="WP_188561484.1">
    <property type="nucleotide sequence ID" value="NZ_BMGY01000011.1"/>
</dbReference>
<dbReference type="Gene3D" id="6.20.70.30">
    <property type="match status" value="1"/>
</dbReference>
<dbReference type="Proteomes" id="UP000637774">
    <property type="component" value="Unassembled WGS sequence"/>
</dbReference>
<dbReference type="SUPFAM" id="SSF51161">
    <property type="entry name" value="Trimeric LpxA-like enzymes"/>
    <property type="match status" value="1"/>
</dbReference>